<proteinExistence type="predicted"/>
<accession>A0A4Y7IXD2</accession>
<protein>
    <recommendedName>
        <fullName evidence="4">Zinc knuckle CX2CX4HX4C domain-containing protein</fullName>
    </recommendedName>
</protein>
<dbReference type="AlphaFoldDB" id="A0A4Y7IXD2"/>
<gene>
    <name evidence="2" type="ORF">C5167_020874</name>
</gene>
<evidence type="ECO:0000256" key="1">
    <source>
        <dbReference type="SAM" id="MobiDB-lite"/>
    </source>
</evidence>
<dbReference type="EMBL" id="CM010716">
    <property type="protein sequence ID" value="RZC52450.1"/>
    <property type="molecule type" value="Genomic_DNA"/>
</dbReference>
<dbReference type="InterPro" id="IPR040256">
    <property type="entry name" value="At4g02000-like"/>
</dbReference>
<evidence type="ECO:0000313" key="2">
    <source>
        <dbReference type="EMBL" id="RZC52450.1"/>
    </source>
</evidence>
<name>A0A4Y7IXD2_PAPSO</name>
<dbReference type="Gramene" id="RZC52450">
    <property type="protein sequence ID" value="RZC52450"/>
    <property type="gene ID" value="C5167_020874"/>
</dbReference>
<keyword evidence="3" id="KW-1185">Reference proteome</keyword>
<feature type="region of interest" description="Disordered" evidence="1">
    <location>
        <begin position="236"/>
        <end position="255"/>
    </location>
</feature>
<dbReference type="PANTHER" id="PTHR31286">
    <property type="entry name" value="GLYCINE-RICH CELL WALL STRUCTURAL PROTEIN 1.8-LIKE"/>
    <property type="match status" value="1"/>
</dbReference>
<reference evidence="2 3" key="1">
    <citation type="journal article" date="2018" name="Science">
        <title>The opium poppy genome and morphinan production.</title>
        <authorList>
            <person name="Guo L."/>
            <person name="Winzer T."/>
            <person name="Yang X."/>
            <person name="Li Y."/>
            <person name="Ning Z."/>
            <person name="He Z."/>
            <person name="Teodor R."/>
            <person name="Lu Y."/>
            <person name="Bowser T.A."/>
            <person name="Graham I.A."/>
            <person name="Ye K."/>
        </authorList>
    </citation>
    <scope>NUCLEOTIDE SEQUENCE [LARGE SCALE GENOMIC DNA]</scope>
    <source>
        <strain evidence="3">cv. HN1</strain>
        <tissue evidence="2">Leaves</tissue>
    </source>
</reference>
<evidence type="ECO:0000313" key="3">
    <source>
        <dbReference type="Proteomes" id="UP000316621"/>
    </source>
</evidence>
<sequence>MLVQEKGLPYEFQNDVTPKEIGNLIGNCVEIDPPNGCPKFAKKVRARIYLDIKTSLRKKINVQTTSGSITTIKLHYEGQPSSICQECWVIDHDNNRCEKKAQDLLQFEKIVYSFGTLFPQPESSQDPQQAAAIDSPIINQTTSSDSLIAPVIPEEPMNLDQTQGNRTISSDSSKYSPVSLGSRKWKRIRREDASPDSNEFKVPHISHVATHAYFGKPIDHCIPQPQHANIQDESIRSCPSAGNHESLSEQQGESLEQLEIDSGDKIGTGKQIQIGNNQYKAPLHIDWL</sequence>
<organism evidence="2 3">
    <name type="scientific">Papaver somniferum</name>
    <name type="common">Opium poppy</name>
    <dbReference type="NCBI Taxonomy" id="3469"/>
    <lineage>
        <taxon>Eukaryota</taxon>
        <taxon>Viridiplantae</taxon>
        <taxon>Streptophyta</taxon>
        <taxon>Embryophyta</taxon>
        <taxon>Tracheophyta</taxon>
        <taxon>Spermatophyta</taxon>
        <taxon>Magnoliopsida</taxon>
        <taxon>Ranunculales</taxon>
        <taxon>Papaveraceae</taxon>
        <taxon>Papaveroideae</taxon>
        <taxon>Papaver</taxon>
    </lineage>
</organism>
<dbReference type="PANTHER" id="PTHR31286:SF180">
    <property type="entry name" value="OS10G0362600 PROTEIN"/>
    <property type="match status" value="1"/>
</dbReference>
<dbReference type="Proteomes" id="UP000316621">
    <property type="component" value="Chromosome 2"/>
</dbReference>
<evidence type="ECO:0008006" key="4">
    <source>
        <dbReference type="Google" id="ProtNLM"/>
    </source>
</evidence>